<dbReference type="Proteomes" id="UP000649617">
    <property type="component" value="Unassembled WGS sequence"/>
</dbReference>
<comment type="caution">
    <text evidence="1">The sequence shown here is derived from an EMBL/GenBank/DDBJ whole genome shotgun (WGS) entry which is preliminary data.</text>
</comment>
<protein>
    <submittedName>
        <fullName evidence="1">Cyb5r2 protein</fullName>
    </submittedName>
</protein>
<keyword evidence="2" id="KW-1185">Reference proteome</keyword>
<dbReference type="AlphaFoldDB" id="A0A812YDT8"/>
<dbReference type="OrthoDB" id="433668at2759"/>
<proteinExistence type="predicted"/>
<dbReference type="Pfam" id="PF08795">
    <property type="entry name" value="DUF1796"/>
    <property type="match status" value="1"/>
</dbReference>
<name>A0A812YDT8_SYMPI</name>
<accession>A0A812YDT8</accession>
<dbReference type="EMBL" id="CAJNIZ010047871">
    <property type="protein sequence ID" value="CAE7777376.1"/>
    <property type="molecule type" value="Genomic_DNA"/>
</dbReference>
<dbReference type="InterPro" id="IPR014903">
    <property type="entry name" value="DUF1796"/>
</dbReference>
<evidence type="ECO:0000313" key="2">
    <source>
        <dbReference type="Proteomes" id="UP000649617"/>
    </source>
</evidence>
<evidence type="ECO:0000313" key="1">
    <source>
        <dbReference type="EMBL" id="CAE7777376.1"/>
    </source>
</evidence>
<gene>
    <name evidence="1" type="primary">cyb5r2</name>
    <name evidence="1" type="ORF">SPIL2461_LOCUS23038</name>
</gene>
<reference evidence="1" key="1">
    <citation type="submission" date="2021-02" db="EMBL/GenBank/DDBJ databases">
        <authorList>
            <person name="Dougan E. K."/>
            <person name="Rhodes N."/>
            <person name="Thang M."/>
            <person name="Chan C."/>
        </authorList>
    </citation>
    <scope>NUCLEOTIDE SEQUENCE</scope>
</reference>
<organism evidence="1 2">
    <name type="scientific">Symbiodinium pilosum</name>
    <name type="common">Dinoflagellate</name>
    <dbReference type="NCBI Taxonomy" id="2952"/>
    <lineage>
        <taxon>Eukaryota</taxon>
        <taxon>Sar</taxon>
        <taxon>Alveolata</taxon>
        <taxon>Dinophyceae</taxon>
        <taxon>Suessiales</taxon>
        <taxon>Symbiodiniaceae</taxon>
        <taxon>Symbiodinium</taxon>
    </lineage>
</organism>
<sequence>MAAHAACRTLPEIWSLLTEEDAKEPSKKEDAAAQVEMLKLMTEEEPKEPSEKMEAVAEVANTVLRADALEWVPRALQEAELPQLEMEAAPQWDAHLEELPAMPATMTIGHRRRMLGLDTAPASEFMQQHEFISLGCYCAPTFGLQLLDLRKMSYPFDWTRTPLDGIGRCMDAEFQNFLTYRGWCSTNQHPIFLDSEWGGSFWHHDLQNPRTQAVFNRRIERFLGLGDVPYDAPRVFLRLVNHTGELREAQVLRQRLMMALPHAKDILILMLVELQGERGPMVVSLGTMF</sequence>